<dbReference type="EMBL" id="JAIPME010000002">
    <property type="protein sequence ID" value="MBZ2387804.1"/>
    <property type="molecule type" value="Genomic_DNA"/>
</dbReference>
<sequence length="154" mass="18371">MRIDELKKIAKENEYDIEIRYQAGCEEIVLYSNHYGIIRQVAVINNEVKNIIFISNGSCSVNDLNVIKASIKYAETDPEDREEEKKFYLKHRYLRSTSGNILYFSIYIEYDFSILTYRRHSSETKQQFTLKEIEEIKKKFDTDLKDFELVEVEE</sequence>
<name>A0ABS7T201_9FIRM</name>
<dbReference type="RefSeq" id="WP_223420661.1">
    <property type="nucleotide sequence ID" value="NZ_JAIPME010000002.1"/>
</dbReference>
<proteinExistence type="predicted"/>
<dbReference type="Proteomes" id="UP000734271">
    <property type="component" value="Unassembled WGS sequence"/>
</dbReference>
<gene>
    <name evidence="1" type="ORF">K8P03_11025</name>
</gene>
<comment type="caution">
    <text evidence="1">The sequence shown here is derived from an EMBL/GenBank/DDBJ whole genome shotgun (WGS) entry which is preliminary data.</text>
</comment>
<organism evidence="1 2">
    <name type="scientific">Anaerococcus murdochii</name>
    <dbReference type="NCBI Taxonomy" id="411577"/>
    <lineage>
        <taxon>Bacteria</taxon>
        <taxon>Bacillati</taxon>
        <taxon>Bacillota</taxon>
        <taxon>Tissierellia</taxon>
        <taxon>Tissierellales</taxon>
        <taxon>Peptoniphilaceae</taxon>
        <taxon>Anaerococcus</taxon>
    </lineage>
</organism>
<protein>
    <recommendedName>
        <fullName evidence="3">Phage protein</fullName>
    </recommendedName>
</protein>
<accession>A0ABS7T201</accession>
<keyword evidence="2" id="KW-1185">Reference proteome</keyword>
<evidence type="ECO:0008006" key="3">
    <source>
        <dbReference type="Google" id="ProtNLM"/>
    </source>
</evidence>
<evidence type="ECO:0000313" key="1">
    <source>
        <dbReference type="EMBL" id="MBZ2387804.1"/>
    </source>
</evidence>
<evidence type="ECO:0000313" key="2">
    <source>
        <dbReference type="Proteomes" id="UP000734271"/>
    </source>
</evidence>
<reference evidence="1 2" key="1">
    <citation type="submission" date="2021-08" db="EMBL/GenBank/DDBJ databases">
        <title>FDA dAtabase for Regulatory Grade micrObial Sequences (FDA-ARGOS): Supporting development and validation of Infectious Disease Dx tests.</title>
        <authorList>
            <person name="Sproer C."/>
            <person name="Gronow S."/>
            <person name="Severitt S."/>
            <person name="Schroder I."/>
            <person name="Tallon L."/>
            <person name="Sadzewicz L."/>
            <person name="Zhao X."/>
            <person name="Boylan J."/>
            <person name="Ott S."/>
            <person name="Bowen H."/>
            <person name="Vavikolanu K."/>
            <person name="Hazen T."/>
            <person name="Aluvathingal J."/>
            <person name="Nadendla S."/>
            <person name="Lowell S."/>
            <person name="Myers T."/>
            <person name="Yan Y."/>
            <person name="Sichtig H."/>
        </authorList>
    </citation>
    <scope>NUCLEOTIDE SEQUENCE [LARGE SCALE GENOMIC DNA]</scope>
    <source>
        <strain evidence="1 2">FDAARGOS_1460</strain>
    </source>
</reference>